<keyword evidence="2" id="KW-1185">Reference proteome</keyword>
<comment type="caution">
    <text evidence="1">The sequence shown here is derived from an EMBL/GenBank/DDBJ whole genome shotgun (WGS) entry which is preliminary data.</text>
</comment>
<organism evidence="1 2">
    <name type="scientific">Bauhinia variegata</name>
    <name type="common">Purple orchid tree</name>
    <name type="synonym">Phanera variegata</name>
    <dbReference type="NCBI Taxonomy" id="167791"/>
    <lineage>
        <taxon>Eukaryota</taxon>
        <taxon>Viridiplantae</taxon>
        <taxon>Streptophyta</taxon>
        <taxon>Embryophyta</taxon>
        <taxon>Tracheophyta</taxon>
        <taxon>Spermatophyta</taxon>
        <taxon>Magnoliopsida</taxon>
        <taxon>eudicotyledons</taxon>
        <taxon>Gunneridae</taxon>
        <taxon>Pentapetalae</taxon>
        <taxon>rosids</taxon>
        <taxon>fabids</taxon>
        <taxon>Fabales</taxon>
        <taxon>Fabaceae</taxon>
        <taxon>Cercidoideae</taxon>
        <taxon>Cercideae</taxon>
        <taxon>Bauhiniinae</taxon>
        <taxon>Bauhinia</taxon>
    </lineage>
</organism>
<protein>
    <submittedName>
        <fullName evidence="1">Uncharacterized protein</fullName>
    </submittedName>
</protein>
<gene>
    <name evidence="1" type="ORF">L6164_035586</name>
</gene>
<dbReference type="EMBL" id="CM039439">
    <property type="protein sequence ID" value="KAI4295549.1"/>
    <property type="molecule type" value="Genomic_DNA"/>
</dbReference>
<evidence type="ECO:0000313" key="1">
    <source>
        <dbReference type="EMBL" id="KAI4295549.1"/>
    </source>
</evidence>
<sequence length="678" mass="75333">MRCLRDGLLYHAQAIKTGFVPNIFNSNQLIHLYSNHGLLQEAQKLFDEMPERNVFSWNAIISAYIKADNLTQARALFDSASHKDLVSYNSMLTGYVGAEGYEHEALNLFTKILSARDTIGVDEVTLTSMLNLTAKLGVACYGRQIHSYMVKSANDLSNFAVSSLIDMYSKCALFCEACNVFSGCEGNVNPVSRNAMIAACCREGKMDMAFNLFWKNPELNDTVSWNTLIAGYAQHGYVEDSLALFVRMAENGVKWNEYTLASVLSASSGLKCLKLGKSVHAWVLKNGLSSNQFISSGIVDLYCKCGNIKYAESVHSGTKKQNPFAVTSLIVGYSSQGNMAEARRHFDSLTKRNSVVWTALFSGYTKSQQFEEVFKLLREYLTTEALVPDALIIVSVLGACAIQAGLGSGKQIHAYILRMRLEMDEKLLSALIDMYSKCGNITYAEKIFQLVTDSDRDAVFYNVMIAGYSNHGLENKAVKLFQEMLEKNIKPDAITFVALLSVCRHCGLVDLGEQLFHSMEEEHNISPEIDHYACMVDMYGRANQLDKAVAFMKKIPIQMDATILGAFLNACRVSGNTALARGAEEKLLKSEAYNGARYVQLANFYAAEGNWDEMGRIRKKMRGKEAKKLAGCSWIYVENGAHVFTSGDRSHCKADAIYSVLTCLNEILYLSSSELEQV</sequence>
<evidence type="ECO:0000313" key="2">
    <source>
        <dbReference type="Proteomes" id="UP000828941"/>
    </source>
</evidence>
<reference evidence="1 2" key="1">
    <citation type="journal article" date="2022" name="DNA Res.">
        <title>Chromosomal-level genome assembly of the orchid tree Bauhinia variegata (Leguminosae; Cercidoideae) supports the allotetraploid origin hypothesis of Bauhinia.</title>
        <authorList>
            <person name="Zhong Y."/>
            <person name="Chen Y."/>
            <person name="Zheng D."/>
            <person name="Pang J."/>
            <person name="Liu Y."/>
            <person name="Luo S."/>
            <person name="Meng S."/>
            <person name="Qian L."/>
            <person name="Wei D."/>
            <person name="Dai S."/>
            <person name="Zhou R."/>
        </authorList>
    </citation>
    <scope>NUCLEOTIDE SEQUENCE [LARGE SCALE GENOMIC DNA]</scope>
    <source>
        <strain evidence="1">BV-YZ2020</strain>
    </source>
</reference>
<proteinExistence type="predicted"/>
<accession>A0ACB9KEG9</accession>
<dbReference type="Proteomes" id="UP000828941">
    <property type="component" value="Chromosome 14"/>
</dbReference>
<name>A0ACB9KEG9_BAUVA</name>